<dbReference type="Proteomes" id="UP000807353">
    <property type="component" value="Unassembled WGS sequence"/>
</dbReference>
<evidence type="ECO:0000313" key="2">
    <source>
        <dbReference type="Proteomes" id="UP000807353"/>
    </source>
</evidence>
<sequence length="403" mass="45193">MVPQLWCSLSVSPDMPGPFDSEILLKSTILVNKSINTGNVWFRRAGSAGMLSLSLRSGYMEEQALCHLVDELIIPRVDQFRDLELVSSRLTPFSLLLSLPPGSAQSLKSLVLGVEGGVSVTIFESAPRLQRACVSGIYGNDRLLPWSQLTHLKIAQYLSAPRWISLITQCVNLQEGDFAVRGVDASTLPGNRDDITIPDLRSLAVKFIGGDSSLFNQFYFPSLRKFRLDAELILGRDGWLEPTRFYGQLSSLRSLSLINKAINAQNLIQLLRCTTSLVELELDNNLDYGSLLRSLIYIDQSANLIPRLEAITLYLGVGTLSAFPSHVFVNMVHSRQWAYMNPPKSASRLRRVSLFTLNEWRVVLNEVNAWLEPHRLYNGQLVTELKVVPLLPQADDRVEMAHW</sequence>
<gene>
    <name evidence="1" type="ORF">BDZ94DRAFT_1253419</name>
</gene>
<dbReference type="OrthoDB" id="2925278at2759"/>
<accession>A0A9P5YD94</accession>
<dbReference type="InterPro" id="IPR032675">
    <property type="entry name" value="LRR_dom_sf"/>
</dbReference>
<organism evidence="1 2">
    <name type="scientific">Collybia nuda</name>
    <dbReference type="NCBI Taxonomy" id="64659"/>
    <lineage>
        <taxon>Eukaryota</taxon>
        <taxon>Fungi</taxon>
        <taxon>Dikarya</taxon>
        <taxon>Basidiomycota</taxon>
        <taxon>Agaricomycotina</taxon>
        <taxon>Agaricomycetes</taxon>
        <taxon>Agaricomycetidae</taxon>
        <taxon>Agaricales</taxon>
        <taxon>Tricholomatineae</taxon>
        <taxon>Clitocybaceae</taxon>
        <taxon>Collybia</taxon>
    </lineage>
</organism>
<name>A0A9P5YD94_9AGAR</name>
<evidence type="ECO:0000313" key="1">
    <source>
        <dbReference type="EMBL" id="KAF9465560.1"/>
    </source>
</evidence>
<reference evidence="1" key="1">
    <citation type="submission" date="2020-11" db="EMBL/GenBank/DDBJ databases">
        <authorList>
            <consortium name="DOE Joint Genome Institute"/>
            <person name="Ahrendt S."/>
            <person name="Riley R."/>
            <person name="Andreopoulos W."/>
            <person name="Labutti K."/>
            <person name="Pangilinan J."/>
            <person name="Ruiz-Duenas F.J."/>
            <person name="Barrasa J.M."/>
            <person name="Sanchez-Garcia M."/>
            <person name="Camarero S."/>
            <person name="Miyauchi S."/>
            <person name="Serrano A."/>
            <person name="Linde D."/>
            <person name="Babiker R."/>
            <person name="Drula E."/>
            <person name="Ayuso-Fernandez I."/>
            <person name="Pacheco R."/>
            <person name="Padilla G."/>
            <person name="Ferreira P."/>
            <person name="Barriuso J."/>
            <person name="Kellner H."/>
            <person name="Castanera R."/>
            <person name="Alfaro M."/>
            <person name="Ramirez L."/>
            <person name="Pisabarro A.G."/>
            <person name="Kuo A."/>
            <person name="Tritt A."/>
            <person name="Lipzen A."/>
            <person name="He G."/>
            <person name="Yan M."/>
            <person name="Ng V."/>
            <person name="Cullen D."/>
            <person name="Martin F."/>
            <person name="Rosso M.-N."/>
            <person name="Henrissat B."/>
            <person name="Hibbett D."/>
            <person name="Martinez A.T."/>
            <person name="Grigoriev I.V."/>
        </authorList>
    </citation>
    <scope>NUCLEOTIDE SEQUENCE</scope>
    <source>
        <strain evidence="1">CBS 247.69</strain>
    </source>
</reference>
<dbReference type="EMBL" id="MU150246">
    <property type="protein sequence ID" value="KAF9465560.1"/>
    <property type="molecule type" value="Genomic_DNA"/>
</dbReference>
<comment type="caution">
    <text evidence="1">The sequence shown here is derived from an EMBL/GenBank/DDBJ whole genome shotgun (WGS) entry which is preliminary data.</text>
</comment>
<keyword evidence="2" id="KW-1185">Reference proteome</keyword>
<protein>
    <submittedName>
        <fullName evidence="1">Uncharacterized protein</fullName>
    </submittedName>
</protein>
<dbReference type="AlphaFoldDB" id="A0A9P5YD94"/>
<proteinExistence type="predicted"/>
<dbReference type="Gene3D" id="3.80.10.10">
    <property type="entry name" value="Ribonuclease Inhibitor"/>
    <property type="match status" value="1"/>
</dbReference>